<feature type="short sequence motif" description="DGA/G" evidence="4">
    <location>
        <begin position="163"/>
        <end position="165"/>
    </location>
</feature>
<dbReference type="GO" id="GO:0016042">
    <property type="term" value="P:lipid catabolic process"/>
    <property type="evidence" value="ECO:0007669"/>
    <property type="project" value="UniProtKB-UniRule"/>
</dbReference>
<feature type="domain" description="PNPLA" evidence="5">
    <location>
        <begin position="7"/>
        <end position="176"/>
    </location>
</feature>
<keyword evidence="3 4" id="KW-0443">Lipid metabolism</keyword>
<sequence>MTKKTAIIDVGGGFRGIYGAGVTDLMLDEGISVDHAYGVSAGSADLFSFLCNQRGRTYKFYTDYAFRKEYASASNYVKTRNFVDLDYVYGTLSNHDGEYPCDYDAYEANPTDFTVVACNGNTGSAIYFGRESISRDNYDVMKASSALPIAGEPYVINGIPYFDGGLADPVPVSKAFDDGADRIILVLTHEYDFIRQAKKDAIPAALLSHSYPAAAHRLLMRYKTYNDEVALAKKYETEGKVLILAPDNLYGLNTLSRNLDGLKKMYQEGYEDAKAVLSFLDE</sequence>
<dbReference type="InterPro" id="IPR045943">
    <property type="entry name" value="DUF6363"/>
</dbReference>
<dbReference type="Proteomes" id="UP000028730">
    <property type="component" value="Unassembled WGS sequence"/>
</dbReference>
<name>A0A080N429_9BIFI</name>
<organism evidence="6 7">
    <name type="scientific">Bifidobacterium bombi DSM 19703</name>
    <dbReference type="NCBI Taxonomy" id="1341695"/>
    <lineage>
        <taxon>Bacteria</taxon>
        <taxon>Bacillati</taxon>
        <taxon>Actinomycetota</taxon>
        <taxon>Actinomycetes</taxon>
        <taxon>Bifidobacteriales</taxon>
        <taxon>Bifidobacteriaceae</taxon>
        <taxon>Bifidobacterium</taxon>
    </lineage>
</organism>
<feature type="short sequence motif" description="GXGXXG" evidence="4">
    <location>
        <begin position="11"/>
        <end position="16"/>
    </location>
</feature>
<dbReference type="Pfam" id="PF19890">
    <property type="entry name" value="DUF6363"/>
    <property type="match status" value="1"/>
</dbReference>
<protein>
    <submittedName>
        <fullName evidence="6">Patatin family phospholipase</fullName>
    </submittedName>
</protein>
<evidence type="ECO:0000256" key="4">
    <source>
        <dbReference type="PROSITE-ProRule" id="PRU01161"/>
    </source>
</evidence>
<proteinExistence type="predicted"/>
<evidence type="ECO:0000313" key="6">
    <source>
        <dbReference type="EMBL" id="KFF31000.1"/>
    </source>
</evidence>
<keyword evidence="1 4" id="KW-0378">Hydrolase</keyword>
<dbReference type="PANTHER" id="PTHR14226">
    <property type="entry name" value="NEUROPATHY TARGET ESTERASE/SWISS CHEESE D.MELANOGASTER"/>
    <property type="match status" value="1"/>
</dbReference>
<accession>A0A080N429</accession>
<evidence type="ECO:0000256" key="2">
    <source>
        <dbReference type="ARBA" id="ARBA00022963"/>
    </source>
</evidence>
<keyword evidence="2 4" id="KW-0442">Lipid degradation</keyword>
<feature type="active site" description="Nucleophile" evidence="4">
    <location>
        <position position="40"/>
    </location>
</feature>
<dbReference type="EMBL" id="ATLK01000001">
    <property type="protein sequence ID" value="KFF31000.1"/>
    <property type="molecule type" value="Genomic_DNA"/>
</dbReference>
<gene>
    <name evidence="6" type="ORF">BBOMB_0330</name>
</gene>
<dbReference type="InterPro" id="IPR016035">
    <property type="entry name" value="Acyl_Trfase/lysoPLipase"/>
</dbReference>
<feature type="short sequence motif" description="GXSXG" evidence="4">
    <location>
        <begin position="38"/>
        <end position="42"/>
    </location>
</feature>
<dbReference type="InterPro" id="IPR002641">
    <property type="entry name" value="PNPLA_dom"/>
</dbReference>
<dbReference type="RefSeq" id="WP_044086514.1">
    <property type="nucleotide sequence ID" value="NZ_ATLK01000001.1"/>
</dbReference>
<dbReference type="AlphaFoldDB" id="A0A080N429"/>
<dbReference type="STRING" id="1341695.BBOMB_0330"/>
<evidence type="ECO:0000313" key="7">
    <source>
        <dbReference type="Proteomes" id="UP000028730"/>
    </source>
</evidence>
<dbReference type="InterPro" id="IPR037483">
    <property type="entry name" value="YjjU-like"/>
</dbReference>
<dbReference type="PANTHER" id="PTHR14226:SF25">
    <property type="entry name" value="PHOSPHOESTERASE"/>
    <property type="match status" value="1"/>
</dbReference>
<dbReference type="PROSITE" id="PS51635">
    <property type="entry name" value="PNPLA"/>
    <property type="match status" value="1"/>
</dbReference>
<dbReference type="Pfam" id="PF01734">
    <property type="entry name" value="Patatin"/>
    <property type="match status" value="1"/>
</dbReference>
<evidence type="ECO:0000256" key="3">
    <source>
        <dbReference type="ARBA" id="ARBA00023098"/>
    </source>
</evidence>
<comment type="caution">
    <text evidence="6">The sequence shown here is derived from an EMBL/GenBank/DDBJ whole genome shotgun (WGS) entry which is preliminary data.</text>
</comment>
<dbReference type="eggNOG" id="COG4667">
    <property type="taxonomic scope" value="Bacteria"/>
</dbReference>
<dbReference type="Gene3D" id="3.40.1090.10">
    <property type="entry name" value="Cytosolic phospholipase A2 catalytic domain"/>
    <property type="match status" value="1"/>
</dbReference>
<dbReference type="InterPro" id="IPR050301">
    <property type="entry name" value="NTE"/>
</dbReference>
<dbReference type="GO" id="GO:0016787">
    <property type="term" value="F:hydrolase activity"/>
    <property type="evidence" value="ECO:0007669"/>
    <property type="project" value="UniProtKB-UniRule"/>
</dbReference>
<feature type="active site" description="Proton acceptor" evidence="4">
    <location>
        <position position="163"/>
    </location>
</feature>
<dbReference type="CDD" id="cd07208">
    <property type="entry name" value="Pat_hypo_Ecoli_yjju_like"/>
    <property type="match status" value="1"/>
</dbReference>
<evidence type="ECO:0000256" key="1">
    <source>
        <dbReference type="ARBA" id="ARBA00022801"/>
    </source>
</evidence>
<keyword evidence="7" id="KW-1185">Reference proteome</keyword>
<evidence type="ECO:0000259" key="5">
    <source>
        <dbReference type="PROSITE" id="PS51635"/>
    </source>
</evidence>
<dbReference type="SUPFAM" id="SSF52151">
    <property type="entry name" value="FabD/lysophospholipase-like"/>
    <property type="match status" value="1"/>
</dbReference>
<reference evidence="6 7" key="1">
    <citation type="journal article" date="2014" name="Appl. Environ. Microbiol.">
        <title>Genomic encyclopedia of type strains of the genus Bifidobacterium.</title>
        <authorList>
            <person name="Milani C."/>
            <person name="Lugli G.A."/>
            <person name="Duranti S."/>
            <person name="Turroni F."/>
            <person name="Bottacini F."/>
            <person name="Mangifesta M."/>
            <person name="Sanchez B."/>
            <person name="Viappiani A."/>
            <person name="Mancabelli L."/>
            <person name="Taminiau B."/>
            <person name="Delcenserie V."/>
            <person name="Barrangou R."/>
            <person name="Margolles A."/>
            <person name="van Sinderen D."/>
            <person name="Ventura M."/>
        </authorList>
    </citation>
    <scope>NUCLEOTIDE SEQUENCE [LARGE SCALE GENOMIC DNA]</scope>
    <source>
        <strain evidence="6 7">DSM 19703</strain>
    </source>
</reference>
<dbReference type="OrthoDB" id="9802424at2"/>